<proteinExistence type="predicted"/>
<accession>A0A2I0MWG4</accession>
<dbReference type="STRING" id="8932.A0A2I0MWG4"/>
<dbReference type="PANTHER" id="PTHR34759">
    <property type="entry name" value="SPERMATOGENESIS-ASSOCIATED PROTEIN 48"/>
    <property type="match status" value="1"/>
</dbReference>
<dbReference type="Proteomes" id="UP000053872">
    <property type="component" value="Unassembled WGS sequence"/>
</dbReference>
<organism evidence="2 3">
    <name type="scientific">Columba livia</name>
    <name type="common">Rock dove</name>
    <dbReference type="NCBI Taxonomy" id="8932"/>
    <lineage>
        <taxon>Eukaryota</taxon>
        <taxon>Metazoa</taxon>
        <taxon>Chordata</taxon>
        <taxon>Craniata</taxon>
        <taxon>Vertebrata</taxon>
        <taxon>Euteleostomi</taxon>
        <taxon>Archelosauria</taxon>
        <taxon>Archosauria</taxon>
        <taxon>Dinosauria</taxon>
        <taxon>Saurischia</taxon>
        <taxon>Theropoda</taxon>
        <taxon>Coelurosauria</taxon>
        <taxon>Aves</taxon>
        <taxon>Neognathae</taxon>
        <taxon>Neoaves</taxon>
        <taxon>Columbimorphae</taxon>
        <taxon>Columbiformes</taxon>
        <taxon>Columbidae</taxon>
        <taxon>Columba</taxon>
    </lineage>
</organism>
<feature type="region of interest" description="Disordered" evidence="1">
    <location>
        <begin position="1"/>
        <end position="23"/>
    </location>
</feature>
<evidence type="ECO:0000313" key="2">
    <source>
        <dbReference type="EMBL" id="PKK34010.1"/>
    </source>
</evidence>
<comment type="caution">
    <text evidence="2">The sequence shown here is derived from an EMBL/GenBank/DDBJ whole genome shotgun (WGS) entry which is preliminary data.</text>
</comment>
<dbReference type="PANTHER" id="PTHR34759:SF1">
    <property type="entry name" value="SPERMATOGENESIS-ASSOCIATED PROTEIN 48"/>
    <property type="match status" value="1"/>
</dbReference>
<keyword evidence="3" id="KW-1185">Reference proteome</keyword>
<dbReference type="InParanoid" id="A0A2I0MWG4"/>
<dbReference type="KEGG" id="clv:102085812"/>
<dbReference type="InterPro" id="IPR027867">
    <property type="entry name" value="SPATA48"/>
</dbReference>
<dbReference type="EMBL" id="AKCR02000001">
    <property type="protein sequence ID" value="PKK34010.1"/>
    <property type="molecule type" value="Genomic_DNA"/>
</dbReference>
<evidence type="ECO:0008006" key="4">
    <source>
        <dbReference type="Google" id="ProtNLM"/>
    </source>
</evidence>
<dbReference type="AlphaFoldDB" id="A0A2I0MWG4"/>
<dbReference type="Pfam" id="PF15073">
    <property type="entry name" value="SPATA48"/>
    <property type="match status" value="1"/>
</dbReference>
<evidence type="ECO:0000256" key="1">
    <source>
        <dbReference type="SAM" id="MobiDB-lite"/>
    </source>
</evidence>
<sequence>MTMVSPGAERQANAFKKSTLSAEPVHKMDRQQYRSLLKKMCMPVVRGPENRHNFASFEEKNSNSFLKFNPLTPAEGPNYPLFPHRDDVPLVDPCSGFVSAGADADLQPNVGRAIESLVDYSDVKPHQRVPFPARNGLTMHKRHMVLLEETNQDRRWNSRAVSAASVRAQLGGWRTPVKVAPVLPDKPHIFAFCMDPNLKDSSDPPTRWREEKAKDYVYKSNIQKAYEEVPWDSMLPSKIQPPESTVEVLADPVSQCFTQKRYNPKPEISQVVGRIWDRFQTRPFPSPQRPVNFVSQSSRTCHIPLYTGCVGAVNVEDIDNADVDFIPLNHVRTSKPRYTNTAHTPNIPGYTGKVHWSATHPANSHLPSTTPSIIARMHGYIAKHGRSSQYNHQGPFSQIVTPVSPQNAFNKTERKTTTV</sequence>
<reference evidence="2 3" key="1">
    <citation type="journal article" date="2013" name="Science">
        <title>Genomic diversity and evolution of the head crest in the rock pigeon.</title>
        <authorList>
            <person name="Shapiro M.D."/>
            <person name="Kronenberg Z."/>
            <person name="Li C."/>
            <person name="Domyan E.T."/>
            <person name="Pan H."/>
            <person name="Campbell M."/>
            <person name="Tan H."/>
            <person name="Huff C.D."/>
            <person name="Hu H."/>
            <person name="Vickrey A.I."/>
            <person name="Nielsen S.C."/>
            <person name="Stringham S.A."/>
            <person name="Hu H."/>
            <person name="Willerslev E."/>
            <person name="Gilbert M.T."/>
            <person name="Yandell M."/>
            <person name="Zhang G."/>
            <person name="Wang J."/>
        </authorList>
    </citation>
    <scope>NUCLEOTIDE SEQUENCE [LARGE SCALE GENOMIC DNA]</scope>
    <source>
        <tissue evidence="2">Blood</tissue>
    </source>
</reference>
<evidence type="ECO:0000313" key="3">
    <source>
        <dbReference type="Proteomes" id="UP000053872"/>
    </source>
</evidence>
<protein>
    <recommendedName>
        <fullName evidence="4">Spermatogenesis associated 48</fullName>
    </recommendedName>
</protein>
<name>A0A2I0MWG4_COLLI</name>
<gene>
    <name evidence="2" type="ORF">A306_00001722</name>
</gene>